<accession>A0ABT4UP92</accession>
<keyword evidence="3" id="KW-1185">Reference proteome</keyword>
<evidence type="ECO:0008006" key="4">
    <source>
        <dbReference type="Google" id="ProtNLM"/>
    </source>
</evidence>
<feature type="chain" id="PRO_5046901604" description="Tetratricopeptide repeat protein" evidence="1">
    <location>
        <begin position="19"/>
        <end position="473"/>
    </location>
</feature>
<protein>
    <recommendedName>
        <fullName evidence="4">Tetratricopeptide repeat protein</fullName>
    </recommendedName>
</protein>
<proteinExistence type="predicted"/>
<gene>
    <name evidence="2" type="ORF">O3P16_15150</name>
</gene>
<evidence type="ECO:0000313" key="2">
    <source>
        <dbReference type="EMBL" id="MDA3616152.1"/>
    </source>
</evidence>
<organism evidence="2 3">
    <name type="scientific">Polluticaenibacter yanchengensis</name>
    <dbReference type="NCBI Taxonomy" id="3014562"/>
    <lineage>
        <taxon>Bacteria</taxon>
        <taxon>Pseudomonadati</taxon>
        <taxon>Bacteroidota</taxon>
        <taxon>Chitinophagia</taxon>
        <taxon>Chitinophagales</taxon>
        <taxon>Chitinophagaceae</taxon>
        <taxon>Polluticaenibacter</taxon>
    </lineage>
</organism>
<comment type="caution">
    <text evidence="2">The sequence shown here is derived from an EMBL/GenBank/DDBJ whole genome shotgun (WGS) entry which is preliminary data.</text>
</comment>
<dbReference type="RefSeq" id="WP_407032482.1">
    <property type="nucleotide sequence ID" value="NZ_JAQGEF010000023.1"/>
</dbReference>
<evidence type="ECO:0000313" key="3">
    <source>
        <dbReference type="Proteomes" id="UP001210231"/>
    </source>
</evidence>
<dbReference type="PROSITE" id="PS51257">
    <property type="entry name" value="PROKAR_LIPOPROTEIN"/>
    <property type="match status" value="1"/>
</dbReference>
<dbReference type="Gene3D" id="1.25.40.390">
    <property type="match status" value="1"/>
</dbReference>
<evidence type="ECO:0000256" key="1">
    <source>
        <dbReference type="SAM" id="SignalP"/>
    </source>
</evidence>
<dbReference type="InterPro" id="IPR011990">
    <property type="entry name" value="TPR-like_helical_dom_sf"/>
</dbReference>
<sequence>MKKLFIYSALSLSLASCSMDVVNPNITENSFVGTSQSSEIWLAGMKKQLANTLNQAVVFAEIVSDNYYNNSSLTNKVFDGPVLLYSDVDIDNTQRAIARLREMGTYGIERIVPADKGATATAKAEMLFIKAYAHILSGELFVALPMAANTEAVSPAVHFNEAIKLINEAITTQTDATLKNGYQLALLRCYYNLGNRTEALRIANSIIQSSSLMVRNAVFDGLNGASNLQQSYTFSNSTNVLAPLPRLDFLDPKYYHVGNVNTDQKPLAILKSEEAFLVAAEAYLGNNQLEQARTTLKALINDVIAKRPTAMVDAKLQLRKGIRADYPVASATRVQADAQSAAQSKLVLGRLEGNVKVNTVSGTSVTIAELDKAETVDQLLYLLSLIRQQVFMSEGRRMTDLGIRFPVSQIEKLNNKKIDDAFTKAVLPAYIPTGIAMDDFTYDKANNLVVIKHDMNKVLVANKTAPNVFPMLK</sequence>
<keyword evidence="1" id="KW-0732">Signal</keyword>
<dbReference type="EMBL" id="JAQGEF010000023">
    <property type="protein sequence ID" value="MDA3616152.1"/>
    <property type="molecule type" value="Genomic_DNA"/>
</dbReference>
<feature type="signal peptide" evidence="1">
    <location>
        <begin position="1"/>
        <end position="18"/>
    </location>
</feature>
<dbReference type="SUPFAM" id="SSF48452">
    <property type="entry name" value="TPR-like"/>
    <property type="match status" value="1"/>
</dbReference>
<name>A0ABT4UP92_9BACT</name>
<reference evidence="2 3" key="1">
    <citation type="submission" date="2022-12" db="EMBL/GenBank/DDBJ databases">
        <title>Chitinophagaceae gen. sp. nov., a new member of the family Chitinophagaceae, isolated from soil in a chemical factory.</title>
        <authorList>
            <person name="Ke Z."/>
        </authorList>
    </citation>
    <scope>NUCLEOTIDE SEQUENCE [LARGE SCALE GENOMIC DNA]</scope>
    <source>
        <strain evidence="2 3">LY-5</strain>
    </source>
</reference>
<dbReference type="Proteomes" id="UP001210231">
    <property type="component" value="Unassembled WGS sequence"/>
</dbReference>